<protein>
    <submittedName>
        <fullName evidence="1">Uncharacterized protein</fullName>
    </submittedName>
</protein>
<dbReference type="STRING" id="626937.HMPREF3293_02963"/>
<organism evidence="1 2">
    <name type="scientific">Christensenella minuta</name>
    <dbReference type="NCBI Taxonomy" id="626937"/>
    <lineage>
        <taxon>Bacteria</taxon>
        <taxon>Bacillati</taxon>
        <taxon>Bacillota</taxon>
        <taxon>Clostridia</taxon>
        <taxon>Christensenellales</taxon>
        <taxon>Christensenellaceae</taxon>
        <taxon>Christensenella</taxon>
    </lineage>
</organism>
<accession>A0A136Q0T8</accession>
<gene>
    <name evidence="1" type="ORF">HMPREF3293_02963</name>
</gene>
<dbReference type="RefSeq" id="WP_162938977.1">
    <property type="nucleotide sequence ID" value="NZ_CABMOF010000013.1"/>
</dbReference>
<evidence type="ECO:0000313" key="2">
    <source>
        <dbReference type="Proteomes" id="UP000070366"/>
    </source>
</evidence>
<dbReference type="Proteomes" id="UP000070366">
    <property type="component" value="Unassembled WGS sequence"/>
</dbReference>
<sequence length="52" mass="6017">MQRSGADAELFVLNESGVQKRLAGKRYFITKRFSDQPQRMLKELLDKTDNGE</sequence>
<dbReference type="EMBL" id="LSZW01000065">
    <property type="protein sequence ID" value="KXK64308.1"/>
    <property type="molecule type" value="Genomic_DNA"/>
</dbReference>
<proteinExistence type="predicted"/>
<dbReference type="AlphaFoldDB" id="A0A136Q0T8"/>
<evidence type="ECO:0000313" key="1">
    <source>
        <dbReference type="EMBL" id="KXK64308.1"/>
    </source>
</evidence>
<keyword evidence="2" id="KW-1185">Reference proteome</keyword>
<reference evidence="2" key="1">
    <citation type="submission" date="2016-02" db="EMBL/GenBank/DDBJ databases">
        <authorList>
            <person name="Mitreva M."/>
            <person name="Pepin K.H."/>
            <person name="Mihindukulasuriya K.A."/>
            <person name="Fulton R."/>
            <person name="Fronick C."/>
            <person name="O'Laughlin M."/>
            <person name="Miner T."/>
            <person name="Herter B."/>
            <person name="Rosa B.A."/>
            <person name="Cordes M."/>
            <person name="Tomlinson C."/>
            <person name="Wollam A."/>
            <person name="Palsikar V.B."/>
            <person name="Mardis E.R."/>
            <person name="Wilson R.K."/>
        </authorList>
    </citation>
    <scope>NUCLEOTIDE SEQUENCE [LARGE SCALE GENOMIC DNA]</scope>
    <source>
        <strain evidence="2">DSM 22607</strain>
    </source>
</reference>
<comment type="caution">
    <text evidence="1">The sequence shown here is derived from an EMBL/GenBank/DDBJ whole genome shotgun (WGS) entry which is preliminary data.</text>
</comment>
<name>A0A136Q0T8_9FIRM</name>